<keyword evidence="3" id="KW-1185">Reference proteome</keyword>
<evidence type="ECO:0000256" key="1">
    <source>
        <dbReference type="SAM" id="MobiDB-lite"/>
    </source>
</evidence>
<dbReference type="Proteomes" id="UP001396334">
    <property type="component" value="Unassembled WGS sequence"/>
</dbReference>
<sequence>MVPGQILSLLDRVALGLGRSELEQVDVRVRVKVANRWTDRRARGATAASARSAKRRHCTGGPLSEPRPLSWKLSASNFSFSVLFLESNLQNAMIEHSPSSSPPFEASPGEMRLPPEGFRRSLSSSWIKISKIAPKQTETLHEGRASSSPICGFHR</sequence>
<comment type="caution">
    <text evidence="2">The sequence shown here is derived from an EMBL/GenBank/DDBJ whole genome shotgun (WGS) entry which is preliminary data.</text>
</comment>
<protein>
    <submittedName>
        <fullName evidence="2">Uncharacterized protein</fullName>
    </submittedName>
</protein>
<name>A0ABR2QC89_9ROSI</name>
<feature type="region of interest" description="Disordered" evidence="1">
    <location>
        <begin position="42"/>
        <end position="66"/>
    </location>
</feature>
<proteinExistence type="predicted"/>
<evidence type="ECO:0000313" key="3">
    <source>
        <dbReference type="Proteomes" id="UP001396334"/>
    </source>
</evidence>
<gene>
    <name evidence="2" type="ORF">V6N11_012661</name>
</gene>
<evidence type="ECO:0000313" key="2">
    <source>
        <dbReference type="EMBL" id="KAK8998130.1"/>
    </source>
</evidence>
<organism evidence="2 3">
    <name type="scientific">Hibiscus sabdariffa</name>
    <name type="common">roselle</name>
    <dbReference type="NCBI Taxonomy" id="183260"/>
    <lineage>
        <taxon>Eukaryota</taxon>
        <taxon>Viridiplantae</taxon>
        <taxon>Streptophyta</taxon>
        <taxon>Embryophyta</taxon>
        <taxon>Tracheophyta</taxon>
        <taxon>Spermatophyta</taxon>
        <taxon>Magnoliopsida</taxon>
        <taxon>eudicotyledons</taxon>
        <taxon>Gunneridae</taxon>
        <taxon>Pentapetalae</taxon>
        <taxon>rosids</taxon>
        <taxon>malvids</taxon>
        <taxon>Malvales</taxon>
        <taxon>Malvaceae</taxon>
        <taxon>Malvoideae</taxon>
        <taxon>Hibiscus</taxon>
    </lineage>
</organism>
<feature type="region of interest" description="Disordered" evidence="1">
    <location>
        <begin position="96"/>
        <end position="115"/>
    </location>
</feature>
<dbReference type="EMBL" id="JBBPBN010000042">
    <property type="protein sequence ID" value="KAK8998130.1"/>
    <property type="molecule type" value="Genomic_DNA"/>
</dbReference>
<reference evidence="2 3" key="1">
    <citation type="journal article" date="2024" name="G3 (Bethesda)">
        <title>Genome assembly of Hibiscus sabdariffa L. provides insights into metabolisms of medicinal natural products.</title>
        <authorList>
            <person name="Kim T."/>
        </authorList>
    </citation>
    <scope>NUCLEOTIDE SEQUENCE [LARGE SCALE GENOMIC DNA]</scope>
    <source>
        <strain evidence="2">TK-2024</strain>
        <tissue evidence="2">Old leaves</tissue>
    </source>
</reference>
<accession>A0ABR2QC89</accession>